<evidence type="ECO:0000256" key="6">
    <source>
        <dbReference type="ARBA" id="ARBA00022833"/>
    </source>
</evidence>
<sequence length="460" mass="53278">MGYAPGYANLEHSVFPDRAIAREMMKLQVRCVYYGCDWDGYFLQYKEHRASCEFCVISCPVEGCSQEIQRRNLSRHKKDECYMRNTKCQHCNDDFIYRDLKTHHTRCLKMKVSCDWCGIVMLREKIEKDEQSIHNKQAAQHHIHLLLQTILAMDKMKVNINEYSTQIQQMTTLLESQKTKIQNLTQTTGNLENQVGQCANQLARKTVGAGMKEAVNNWQTKINELRANIVKLEKKLETYEAIVSVLSREAECTGGNLKFVQRQGDQFKEQIRILENNCKSQDRIIAQKDVSLAEQDVRIQALEMTSYDGILLWKITDFARKRRDAISGRTPSIYSPYFFTSHHGYKLCARLYLNGDGMGKGNHVSLFFVVMKGEYDAILKWPFRQKVTLMWLDQSNREHVIDAFRPDPSSNSFKRPTGDMNIASGCPLFMPLSVIDNRRCEYVKDDTAFIRIIVDITDLV</sequence>
<keyword evidence="3 7" id="KW-0479">Metal-binding</keyword>
<name>A0ABM0LZM5_SACKO</name>
<dbReference type="Pfam" id="PF21355">
    <property type="entry name" value="TRAF-mep_MATH"/>
    <property type="match status" value="1"/>
</dbReference>
<dbReference type="InterPro" id="IPR012227">
    <property type="entry name" value="TNF_rcpt-assoc_TRAF_met"/>
</dbReference>
<dbReference type="Gene3D" id="2.60.210.10">
    <property type="entry name" value="Apoptosis, Tumor Necrosis Factor Receptor Associated Protein 2, Chain A"/>
    <property type="match status" value="1"/>
</dbReference>
<dbReference type="Proteomes" id="UP000694865">
    <property type="component" value="Unplaced"/>
</dbReference>
<dbReference type="PIRSF" id="PIRSF015614">
    <property type="entry name" value="TRAF"/>
    <property type="match status" value="1"/>
</dbReference>
<dbReference type="Gene3D" id="1.20.5.170">
    <property type="match status" value="1"/>
</dbReference>
<evidence type="ECO:0000256" key="3">
    <source>
        <dbReference type="ARBA" id="ARBA00022723"/>
    </source>
</evidence>
<dbReference type="InterPro" id="IPR013083">
    <property type="entry name" value="Znf_RING/FYVE/PHD"/>
</dbReference>
<dbReference type="SUPFAM" id="SSF49599">
    <property type="entry name" value="TRAF domain-like"/>
    <property type="match status" value="2"/>
</dbReference>
<dbReference type="InterPro" id="IPR001293">
    <property type="entry name" value="Znf_TRAF"/>
</dbReference>
<evidence type="ECO:0000256" key="8">
    <source>
        <dbReference type="SAM" id="Coils"/>
    </source>
</evidence>
<protein>
    <submittedName>
        <fullName evidence="12">TNF receptor-associated factor 2-like</fullName>
    </submittedName>
</protein>
<comment type="subcellular location">
    <subcellularLocation>
        <location evidence="1">Cytoplasm</location>
    </subcellularLocation>
</comment>
<accession>A0ABM0LZM5</accession>
<dbReference type="Pfam" id="PF16673">
    <property type="entry name" value="TRAF_BIRC3_bd"/>
    <property type="match status" value="1"/>
</dbReference>
<evidence type="ECO:0000256" key="5">
    <source>
        <dbReference type="ARBA" id="ARBA00022771"/>
    </source>
</evidence>
<keyword evidence="6 7" id="KW-0862">Zinc</keyword>
<evidence type="ECO:0000256" key="1">
    <source>
        <dbReference type="ARBA" id="ARBA00004496"/>
    </source>
</evidence>
<evidence type="ECO:0000259" key="10">
    <source>
        <dbReference type="PROSITE" id="PS50145"/>
    </source>
</evidence>
<dbReference type="InterPro" id="IPR008974">
    <property type="entry name" value="TRAF-like"/>
</dbReference>
<dbReference type="GeneID" id="100367251"/>
<dbReference type="PROSITE" id="PS50144">
    <property type="entry name" value="MATH"/>
    <property type="match status" value="1"/>
</dbReference>
<feature type="coiled-coil region" evidence="8">
    <location>
        <begin position="160"/>
        <end position="277"/>
    </location>
</feature>
<reference evidence="12" key="1">
    <citation type="submission" date="2025-08" db="UniProtKB">
        <authorList>
            <consortium name="RefSeq"/>
        </authorList>
    </citation>
    <scope>IDENTIFICATION</scope>
    <source>
        <tissue evidence="12">Testes</tissue>
    </source>
</reference>
<dbReference type="PANTHER" id="PTHR10131:SF138">
    <property type="entry name" value="RE66324P"/>
    <property type="match status" value="1"/>
</dbReference>
<dbReference type="InterPro" id="IPR049342">
    <property type="entry name" value="TRAF1-6_MATH_dom"/>
</dbReference>
<keyword evidence="5 7" id="KW-0863">Zinc-finger</keyword>
<dbReference type="SMART" id="SM00061">
    <property type="entry name" value="MATH"/>
    <property type="match status" value="1"/>
</dbReference>
<evidence type="ECO:0000313" key="12">
    <source>
        <dbReference type="RefSeq" id="XP_006813216.1"/>
    </source>
</evidence>
<keyword evidence="11" id="KW-1185">Reference proteome</keyword>
<evidence type="ECO:0000259" key="9">
    <source>
        <dbReference type="PROSITE" id="PS50144"/>
    </source>
</evidence>
<evidence type="ECO:0000313" key="11">
    <source>
        <dbReference type="Proteomes" id="UP000694865"/>
    </source>
</evidence>
<feature type="domain" description="TRAF-type" evidence="10">
    <location>
        <begin position="48"/>
        <end position="101"/>
    </location>
</feature>
<feature type="domain" description="MATH" evidence="9">
    <location>
        <begin position="308"/>
        <end position="454"/>
    </location>
</feature>
<dbReference type="InterPro" id="IPR002083">
    <property type="entry name" value="MATH/TRAF_dom"/>
</dbReference>
<proteinExistence type="predicted"/>
<feature type="zinc finger region" description="TRAF-type" evidence="7">
    <location>
        <begin position="48"/>
        <end position="101"/>
    </location>
</feature>
<keyword evidence="8" id="KW-0175">Coiled coil</keyword>
<dbReference type="InterPro" id="IPR032070">
    <property type="entry name" value="TRAF_BIRC3-bd"/>
</dbReference>
<dbReference type="SUPFAM" id="SSF57997">
    <property type="entry name" value="Tropomyosin"/>
    <property type="match status" value="1"/>
</dbReference>
<dbReference type="Gene3D" id="3.30.40.10">
    <property type="entry name" value="Zinc/RING finger domain, C3HC4 (zinc finger)"/>
    <property type="match status" value="2"/>
</dbReference>
<dbReference type="PANTHER" id="PTHR10131">
    <property type="entry name" value="TNF RECEPTOR ASSOCIATED FACTOR"/>
    <property type="match status" value="1"/>
</dbReference>
<gene>
    <name evidence="12" type="primary">LOC100367251</name>
</gene>
<dbReference type="RefSeq" id="XP_006813216.1">
    <property type="nucleotide sequence ID" value="XM_006813153.1"/>
</dbReference>
<keyword evidence="4" id="KW-0677">Repeat</keyword>
<dbReference type="PROSITE" id="PS50145">
    <property type="entry name" value="ZF_TRAF"/>
    <property type="match status" value="1"/>
</dbReference>
<evidence type="ECO:0000256" key="7">
    <source>
        <dbReference type="PROSITE-ProRule" id="PRU00207"/>
    </source>
</evidence>
<organism evidence="11 12">
    <name type="scientific">Saccoglossus kowalevskii</name>
    <name type="common">Acorn worm</name>
    <dbReference type="NCBI Taxonomy" id="10224"/>
    <lineage>
        <taxon>Eukaryota</taxon>
        <taxon>Metazoa</taxon>
        <taxon>Hemichordata</taxon>
        <taxon>Enteropneusta</taxon>
        <taxon>Harrimaniidae</taxon>
        <taxon>Saccoglossus</taxon>
    </lineage>
</organism>
<evidence type="ECO:0000256" key="4">
    <source>
        <dbReference type="ARBA" id="ARBA00022737"/>
    </source>
</evidence>
<keyword evidence="2" id="KW-0963">Cytoplasm</keyword>
<evidence type="ECO:0000256" key="2">
    <source>
        <dbReference type="ARBA" id="ARBA00022490"/>
    </source>
</evidence>